<proteinExistence type="inferred from homology"/>
<dbReference type="GO" id="GO:1990281">
    <property type="term" value="C:efflux pump complex"/>
    <property type="evidence" value="ECO:0007669"/>
    <property type="project" value="TreeGrafter"/>
</dbReference>
<feature type="chain" id="PRO_5005659599" evidence="9">
    <location>
        <begin position="21"/>
        <end position="431"/>
    </location>
</feature>
<evidence type="ECO:0000313" key="10">
    <source>
        <dbReference type="EMBL" id="ABL97435.1"/>
    </source>
</evidence>
<gene>
    <name evidence="10" type="ORF">MBMO_EB80-69G07.0018</name>
</gene>
<reference evidence="10" key="1">
    <citation type="journal article" date="2007" name="Environ. Microbiol.">
        <title>Proteorhodopsin photosystem gene clusters exhibit co-evolutionary trends and shared ancestry among diverse marine microbial phyla.</title>
        <authorList>
            <person name="McCarren J."/>
            <person name="Delong E.F."/>
        </authorList>
    </citation>
    <scope>NUCLEOTIDE SEQUENCE</scope>
</reference>
<evidence type="ECO:0000256" key="5">
    <source>
        <dbReference type="ARBA" id="ARBA00022692"/>
    </source>
</evidence>
<dbReference type="AlphaFoldDB" id="A4GJZ0"/>
<protein>
    <submittedName>
        <fullName evidence="10">Putative type I secretion outer membrane protein TolC</fullName>
    </submittedName>
</protein>
<keyword evidence="5" id="KW-0812">Transmembrane</keyword>
<dbReference type="InterPro" id="IPR003423">
    <property type="entry name" value="OMP_efflux"/>
</dbReference>
<evidence type="ECO:0000256" key="1">
    <source>
        <dbReference type="ARBA" id="ARBA00004442"/>
    </source>
</evidence>
<keyword evidence="6" id="KW-0472">Membrane</keyword>
<evidence type="ECO:0000256" key="6">
    <source>
        <dbReference type="ARBA" id="ARBA00023136"/>
    </source>
</evidence>
<dbReference type="GO" id="GO:0015288">
    <property type="term" value="F:porin activity"/>
    <property type="evidence" value="ECO:0007669"/>
    <property type="project" value="TreeGrafter"/>
</dbReference>
<feature type="compositionally biased region" description="Polar residues" evidence="8">
    <location>
        <begin position="75"/>
        <end position="92"/>
    </location>
</feature>
<evidence type="ECO:0000256" key="3">
    <source>
        <dbReference type="ARBA" id="ARBA00022448"/>
    </source>
</evidence>
<dbReference type="PANTHER" id="PTHR30026:SF20">
    <property type="entry name" value="OUTER MEMBRANE PROTEIN TOLC"/>
    <property type="match status" value="1"/>
</dbReference>
<sequence>MKKIILIFLGIFFLFSKVNAETFSSALSKAYKNNSELNAERENINVSEQDLNIARGSYLPTITLEGTESQEDTTKLTNQDGSNASISDVDPSTRSVSITQTLIDFGRGADLAKNKIGIDLAKAKLLKKEQDILYKTTEAYTGLISANEKLEINRTNVELLSRQVETDRIRLSRGQISLSDVSQSESSLAGAEAQFIKAQNDLLTSKLNYENIIGSINDVQSLDKSSIINYELPGDLNSAIELSKKNNPDLIIAKLEYEQSIKNKSIAKSDLAPTAKLSFERSYTEDLNTSYDEREKDTIKATVSWPFFSGGKNIAKYKKNQSLENRKRLILDSAVKQNQTDVASAWSNYQSNRSLLNSVQSQVKAAEIANEGIAAEYNSGAGRTTLEVIQSNSLLLNAQISLADSERNYILSQFNLLKSLGLLNSDYLKIR</sequence>
<dbReference type="GO" id="GO:0015562">
    <property type="term" value="F:efflux transmembrane transporter activity"/>
    <property type="evidence" value="ECO:0007669"/>
    <property type="project" value="InterPro"/>
</dbReference>
<dbReference type="SUPFAM" id="SSF56954">
    <property type="entry name" value="Outer membrane efflux proteins (OEP)"/>
    <property type="match status" value="1"/>
</dbReference>
<evidence type="ECO:0000256" key="8">
    <source>
        <dbReference type="SAM" id="MobiDB-lite"/>
    </source>
</evidence>
<dbReference type="InterPro" id="IPR051906">
    <property type="entry name" value="TolC-like"/>
</dbReference>
<comment type="similarity">
    <text evidence="2">Belongs to the outer membrane factor (OMF) (TC 1.B.17) family.</text>
</comment>
<dbReference type="EMBL" id="EF107105">
    <property type="protein sequence ID" value="ABL97435.1"/>
    <property type="molecule type" value="Genomic_DNA"/>
</dbReference>
<name>A4GJZ0_9BACT</name>
<dbReference type="GO" id="GO:0009279">
    <property type="term" value="C:cell outer membrane"/>
    <property type="evidence" value="ECO:0007669"/>
    <property type="project" value="UniProtKB-SubCell"/>
</dbReference>
<dbReference type="PANTHER" id="PTHR30026">
    <property type="entry name" value="OUTER MEMBRANE PROTEIN TOLC"/>
    <property type="match status" value="1"/>
</dbReference>
<keyword evidence="9" id="KW-0732">Signal</keyword>
<feature type="signal peptide" evidence="9">
    <location>
        <begin position="1"/>
        <end position="20"/>
    </location>
</feature>
<feature type="region of interest" description="Disordered" evidence="8">
    <location>
        <begin position="68"/>
        <end position="92"/>
    </location>
</feature>
<evidence type="ECO:0000256" key="2">
    <source>
        <dbReference type="ARBA" id="ARBA00007613"/>
    </source>
</evidence>
<evidence type="ECO:0000256" key="7">
    <source>
        <dbReference type="ARBA" id="ARBA00023237"/>
    </source>
</evidence>
<keyword evidence="7" id="KW-0998">Cell outer membrane</keyword>
<dbReference type="Pfam" id="PF02321">
    <property type="entry name" value="OEP"/>
    <property type="match status" value="2"/>
</dbReference>
<organism evidence="10">
    <name type="scientific">uncultured marine bacterium EB80_69G07</name>
    <dbReference type="NCBI Taxonomy" id="415442"/>
    <lineage>
        <taxon>Bacteria</taxon>
        <taxon>environmental samples</taxon>
    </lineage>
</organism>
<comment type="subcellular location">
    <subcellularLocation>
        <location evidence="1">Cell outer membrane</location>
    </subcellularLocation>
</comment>
<keyword evidence="4" id="KW-1134">Transmembrane beta strand</keyword>
<evidence type="ECO:0000256" key="4">
    <source>
        <dbReference type="ARBA" id="ARBA00022452"/>
    </source>
</evidence>
<evidence type="ECO:0000256" key="9">
    <source>
        <dbReference type="SAM" id="SignalP"/>
    </source>
</evidence>
<dbReference type="Gene3D" id="1.20.1600.10">
    <property type="entry name" value="Outer membrane efflux proteins (OEP)"/>
    <property type="match status" value="1"/>
</dbReference>
<accession>A4GJZ0</accession>
<keyword evidence="3" id="KW-0813">Transport</keyword>